<organism evidence="9 10">
    <name type="scientific">Aestuariivirga litoralis</name>
    <dbReference type="NCBI Taxonomy" id="2650924"/>
    <lineage>
        <taxon>Bacteria</taxon>
        <taxon>Pseudomonadati</taxon>
        <taxon>Pseudomonadota</taxon>
        <taxon>Alphaproteobacteria</taxon>
        <taxon>Hyphomicrobiales</taxon>
        <taxon>Aestuariivirgaceae</taxon>
        <taxon>Aestuariivirga</taxon>
    </lineage>
</organism>
<comment type="similarity">
    <text evidence="2">Belongs to the class-I pyridoxal-phosphate-dependent aminotransferase family.</text>
</comment>
<dbReference type="GO" id="GO:0006520">
    <property type="term" value="P:amino acid metabolic process"/>
    <property type="evidence" value="ECO:0007669"/>
    <property type="project" value="InterPro"/>
</dbReference>
<evidence type="ECO:0000256" key="3">
    <source>
        <dbReference type="ARBA" id="ARBA00012753"/>
    </source>
</evidence>
<keyword evidence="4 9" id="KW-0032">Aminotransferase</keyword>
<dbReference type="PANTHER" id="PTHR46383">
    <property type="entry name" value="ASPARTATE AMINOTRANSFERASE"/>
    <property type="match status" value="1"/>
</dbReference>
<accession>A0A2W2AJS6</accession>
<dbReference type="InterPro" id="IPR015421">
    <property type="entry name" value="PyrdxlP-dep_Trfase_major"/>
</dbReference>
<evidence type="ECO:0000259" key="8">
    <source>
        <dbReference type="Pfam" id="PF00155"/>
    </source>
</evidence>
<sequence>MKFAKVTERLDGLGSEKWAVHIEGKRRANQGEDVIFLSIGEPDAPPPAAILDEANRQMHAGRIRYAEGRGEANVRRSLSRLYTRQTGRAIHEDQFIYLPGTQTALYAAMMTVVDLGDEVLMADPYYATYEGVIAAAGGIPKPIKVDPDHGFHLKAADLEKHITPRSRVLLMNTPSNPTGAVFTRAEIEKIGKVCEKHDLWIISDEVYATLTYGNHVFASPFDVPELEKRTIVVSSISKSHAMPGFRCGWIAASSAFCDRCIPVTETMLFGSQPFLEDAMAFALDTHFPELDAMKANYEKRARALVKALEGSKKVSARMPEGGMFVMVDVRKTGLSGEDFAWRLLKEENVVTMPGESFGAGGAGHLRIALTVGVDEITEASKRIVKLAERV</sequence>
<keyword evidence="10" id="KW-1185">Reference proteome</keyword>
<dbReference type="Pfam" id="PF00155">
    <property type="entry name" value="Aminotran_1_2"/>
    <property type="match status" value="1"/>
</dbReference>
<dbReference type="RefSeq" id="WP_111199765.1">
    <property type="nucleotide sequence ID" value="NZ_QKVK01000009.1"/>
</dbReference>
<dbReference type="EC" id="2.6.1.1" evidence="3"/>
<evidence type="ECO:0000256" key="4">
    <source>
        <dbReference type="ARBA" id="ARBA00022576"/>
    </source>
</evidence>
<evidence type="ECO:0000256" key="1">
    <source>
        <dbReference type="ARBA" id="ARBA00001933"/>
    </source>
</evidence>
<evidence type="ECO:0000256" key="6">
    <source>
        <dbReference type="ARBA" id="ARBA00022898"/>
    </source>
</evidence>
<dbReference type="GO" id="GO:0030170">
    <property type="term" value="F:pyridoxal phosphate binding"/>
    <property type="evidence" value="ECO:0007669"/>
    <property type="project" value="InterPro"/>
</dbReference>
<evidence type="ECO:0000256" key="2">
    <source>
        <dbReference type="ARBA" id="ARBA00007441"/>
    </source>
</evidence>
<reference evidence="10" key="1">
    <citation type="submission" date="2018-06" db="EMBL/GenBank/DDBJ databases">
        <title>Aestuariibacter litoralis strain KCTC 52945T.</title>
        <authorList>
            <person name="Li X."/>
            <person name="Salam N."/>
            <person name="Li J.-L."/>
            <person name="Chen Y.-M."/>
            <person name="Yang Z.-W."/>
            <person name="Zhang L.-Y."/>
            <person name="Han M.-X."/>
            <person name="Xiao M."/>
            <person name="Li W.-J."/>
        </authorList>
    </citation>
    <scope>NUCLEOTIDE SEQUENCE [LARGE SCALE GENOMIC DNA]</scope>
    <source>
        <strain evidence="10">KCTC 52945</strain>
    </source>
</reference>
<comment type="catalytic activity">
    <reaction evidence="7">
        <text>L-aspartate + 2-oxoglutarate = oxaloacetate + L-glutamate</text>
        <dbReference type="Rhea" id="RHEA:21824"/>
        <dbReference type="ChEBI" id="CHEBI:16452"/>
        <dbReference type="ChEBI" id="CHEBI:16810"/>
        <dbReference type="ChEBI" id="CHEBI:29985"/>
        <dbReference type="ChEBI" id="CHEBI:29991"/>
        <dbReference type="EC" id="2.6.1.1"/>
    </reaction>
</comment>
<evidence type="ECO:0000256" key="5">
    <source>
        <dbReference type="ARBA" id="ARBA00022679"/>
    </source>
</evidence>
<dbReference type="Gene3D" id="3.40.640.10">
    <property type="entry name" value="Type I PLP-dependent aspartate aminotransferase-like (Major domain)"/>
    <property type="match status" value="1"/>
</dbReference>
<dbReference type="InterPro" id="IPR015422">
    <property type="entry name" value="PyrdxlP-dep_Trfase_small"/>
</dbReference>
<dbReference type="SUPFAM" id="SSF53383">
    <property type="entry name" value="PLP-dependent transferases"/>
    <property type="match status" value="1"/>
</dbReference>
<evidence type="ECO:0000256" key="7">
    <source>
        <dbReference type="ARBA" id="ARBA00049185"/>
    </source>
</evidence>
<proteinExistence type="inferred from homology"/>
<dbReference type="AlphaFoldDB" id="A0A2W2AJS6"/>
<comment type="caution">
    <text evidence="9">The sequence shown here is derived from an EMBL/GenBank/DDBJ whole genome shotgun (WGS) entry which is preliminary data.</text>
</comment>
<dbReference type="CDD" id="cd00609">
    <property type="entry name" value="AAT_like"/>
    <property type="match status" value="1"/>
</dbReference>
<dbReference type="EMBL" id="QKVK01000009">
    <property type="protein sequence ID" value="PZF75571.1"/>
    <property type="molecule type" value="Genomic_DNA"/>
</dbReference>
<dbReference type="InterPro" id="IPR004839">
    <property type="entry name" value="Aminotransferase_I/II_large"/>
</dbReference>
<dbReference type="Gene3D" id="3.90.1150.10">
    <property type="entry name" value="Aspartate Aminotransferase, domain 1"/>
    <property type="match status" value="1"/>
</dbReference>
<evidence type="ECO:0000313" key="10">
    <source>
        <dbReference type="Proteomes" id="UP000248795"/>
    </source>
</evidence>
<dbReference type="InterPro" id="IPR015424">
    <property type="entry name" value="PyrdxlP-dep_Trfase"/>
</dbReference>
<keyword evidence="6" id="KW-0663">Pyridoxal phosphate</keyword>
<protein>
    <recommendedName>
        <fullName evidence="3">aspartate transaminase</fullName>
        <ecNumber evidence="3">2.6.1.1</ecNumber>
    </recommendedName>
</protein>
<dbReference type="InterPro" id="IPR050596">
    <property type="entry name" value="AspAT/PAT-like"/>
</dbReference>
<dbReference type="GO" id="GO:0004069">
    <property type="term" value="F:L-aspartate:2-oxoglutarate aminotransferase activity"/>
    <property type="evidence" value="ECO:0007669"/>
    <property type="project" value="UniProtKB-EC"/>
</dbReference>
<dbReference type="Proteomes" id="UP000248795">
    <property type="component" value="Unassembled WGS sequence"/>
</dbReference>
<evidence type="ECO:0000313" key="9">
    <source>
        <dbReference type="EMBL" id="PZF75571.1"/>
    </source>
</evidence>
<keyword evidence="5 9" id="KW-0808">Transferase</keyword>
<gene>
    <name evidence="9" type="ORF">DK847_17155</name>
</gene>
<dbReference type="PANTHER" id="PTHR46383:SF1">
    <property type="entry name" value="ASPARTATE AMINOTRANSFERASE"/>
    <property type="match status" value="1"/>
</dbReference>
<name>A0A2W2AJS6_9HYPH</name>
<comment type="cofactor">
    <cofactor evidence="1">
        <name>pyridoxal 5'-phosphate</name>
        <dbReference type="ChEBI" id="CHEBI:597326"/>
    </cofactor>
</comment>
<feature type="domain" description="Aminotransferase class I/classII large" evidence="8">
    <location>
        <begin position="33"/>
        <end position="383"/>
    </location>
</feature>